<comment type="caution">
    <text evidence="3">The sequence shown here is derived from an EMBL/GenBank/DDBJ whole genome shotgun (WGS) entry which is preliminary data.</text>
</comment>
<feature type="transmembrane region" description="Helical" evidence="2">
    <location>
        <begin position="20"/>
        <end position="38"/>
    </location>
</feature>
<keyword evidence="2" id="KW-1133">Transmembrane helix</keyword>
<accession>A0A9X3FPH9</accession>
<keyword evidence="2" id="KW-0812">Transmembrane</keyword>
<dbReference type="Proteomes" id="UP001146670">
    <property type="component" value="Unassembled WGS sequence"/>
</dbReference>
<gene>
    <name evidence="3" type="ORF">OW157_03410</name>
</gene>
<dbReference type="EMBL" id="JAPRFR010000001">
    <property type="protein sequence ID" value="MCZ0725616.1"/>
    <property type="molecule type" value="Genomic_DNA"/>
</dbReference>
<dbReference type="PANTHER" id="PTHR40076:SF1">
    <property type="entry name" value="MEMBRANE PROTEIN"/>
    <property type="match status" value="1"/>
</dbReference>
<feature type="transmembrane region" description="Helical" evidence="2">
    <location>
        <begin position="157"/>
        <end position="182"/>
    </location>
</feature>
<proteinExistence type="predicted"/>
<evidence type="ECO:0000256" key="1">
    <source>
        <dbReference type="SAM" id="MobiDB-lite"/>
    </source>
</evidence>
<protein>
    <submittedName>
        <fullName evidence="3">DUF975 family protein</fullName>
    </submittedName>
</protein>
<dbReference type="InterPro" id="IPR010380">
    <property type="entry name" value="DUF975"/>
</dbReference>
<sequence length="237" mass="27539">MRTSRDNKQIAKHMMKNNGAAYILLTIVMAILISIVSISPVLTFPVGILLAFLSAVLVYGLQAAYKRMLMVEKNGQNMQVGRDFFAVLINQAIPITVTHWLKYLYLVLWYILLIIPGLYKTLAYSLVDYIMIDFPDLRYNSAISASRELMRGQKFRLLVLYLRFFWWGLLIVLTFGLAYFYVKPYFTIAMIDFYEECLSRAGYSERSRPYNDSDIDSDLDQSTSDGWEESQINWDDF</sequence>
<dbReference type="PANTHER" id="PTHR40076">
    <property type="entry name" value="MEMBRANE PROTEIN-RELATED"/>
    <property type="match status" value="1"/>
</dbReference>
<evidence type="ECO:0000313" key="3">
    <source>
        <dbReference type="EMBL" id="MCZ0725616.1"/>
    </source>
</evidence>
<name>A0A9X3FPH9_9LACT</name>
<dbReference type="RefSeq" id="WP_268751931.1">
    <property type="nucleotide sequence ID" value="NZ_JAPRFQ010000001.1"/>
</dbReference>
<feature type="transmembrane region" description="Helical" evidence="2">
    <location>
        <begin position="107"/>
        <end position="127"/>
    </location>
</feature>
<feature type="transmembrane region" description="Helical" evidence="2">
    <location>
        <begin position="84"/>
        <end position="101"/>
    </location>
</feature>
<evidence type="ECO:0000313" key="4">
    <source>
        <dbReference type="Proteomes" id="UP001146670"/>
    </source>
</evidence>
<keyword evidence="4" id="KW-1185">Reference proteome</keyword>
<keyword evidence="2" id="KW-0472">Membrane</keyword>
<feature type="compositionally biased region" description="Polar residues" evidence="1">
    <location>
        <begin position="220"/>
        <end position="237"/>
    </location>
</feature>
<dbReference type="AlphaFoldDB" id="A0A9X3FPH9"/>
<feature type="transmembrane region" description="Helical" evidence="2">
    <location>
        <begin position="44"/>
        <end position="64"/>
    </location>
</feature>
<evidence type="ECO:0000256" key="2">
    <source>
        <dbReference type="SAM" id="Phobius"/>
    </source>
</evidence>
<feature type="region of interest" description="Disordered" evidence="1">
    <location>
        <begin position="206"/>
        <end position="237"/>
    </location>
</feature>
<dbReference type="Pfam" id="PF06161">
    <property type="entry name" value="DUF975"/>
    <property type="match status" value="1"/>
</dbReference>
<organism evidence="3 4">
    <name type="scientific">Aerococcus kribbianus</name>
    <dbReference type="NCBI Taxonomy" id="2999064"/>
    <lineage>
        <taxon>Bacteria</taxon>
        <taxon>Bacillati</taxon>
        <taxon>Bacillota</taxon>
        <taxon>Bacilli</taxon>
        <taxon>Lactobacillales</taxon>
        <taxon>Aerococcaceae</taxon>
        <taxon>Aerococcus</taxon>
    </lineage>
</organism>
<reference evidence="3" key="1">
    <citation type="submission" date="2022-12" db="EMBL/GenBank/DDBJ databases">
        <title>Description and comparative metabolic analysis of Aerococcus sp. nov., isolated from the feces of a pig.</title>
        <authorList>
            <person name="Chang Y.-H."/>
        </authorList>
    </citation>
    <scope>NUCLEOTIDE SEQUENCE</scope>
    <source>
        <strain evidence="3">YH-aer222</strain>
    </source>
</reference>